<gene>
    <name evidence="1" type="ORF">NKR19_g5027</name>
</gene>
<dbReference type="EMBL" id="JANBVN010000066">
    <property type="protein sequence ID" value="KAJ9151072.1"/>
    <property type="molecule type" value="Genomic_DNA"/>
</dbReference>
<dbReference type="Gene3D" id="3.80.10.10">
    <property type="entry name" value="Ribonuclease Inhibitor"/>
    <property type="match status" value="1"/>
</dbReference>
<evidence type="ECO:0000313" key="2">
    <source>
        <dbReference type="Proteomes" id="UP001174691"/>
    </source>
</evidence>
<organism evidence="1 2">
    <name type="scientific">Coniochaeta hoffmannii</name>
    <dbReference type="NCBI Taxonomy" id="91930"/>
    <lineage>
        <taxon>Eukaryota</taxon>
        <taxon>Fungi</taxon>
        <taxon>Dikarya</taxon>
        <taxon>Ascomycota</taxon>
        <taxon>Pezizomycotina</taxon>
        <taxon>Sordariomycetes</taxon>
        <taxon>Sordariomycetidae</taxon>
        <taxon>Coniochaetales</taxon>
        <taxon>Coniochaetaceae</taxon>
        <taxon>Coniochaeta</taxon>
    </lineage>
</organism>
<evidence type="ECO:0000313" key="1">
    <source>
        <dbReference type="EMBL" id="KAJ9151072.1"/>
    </source>
</evidence>
<protein>
    <recommendedName>
        <fullName evidence="3">F-box domain-containing protein</fullName>
    </recommendedName>
</protein>
<dbReference type="Proteomes" id="UP001174691">
    <property type="component" value="Unassembled WGS sequence"/>
</dbReference>
<name>A0AA38RZR8_9PEZI</name>
<reference evidence="1" key="1">
    <citation type="submission" date="2022-07" db="EMBL/GenBank/DDBJ databases">
        <title>Fungi with potential for degradation of polypropylene.</title>
        <authorList>
            <person name="Gostincar C."/>
        </authorList>
    </citation>
    <scope>NUCLEOTIDE SEQUENCE</scope>
    <source>
        <strain evidence="1">EXF-13287</strain>
    </source>
</reference>
<sequence>MSSLTALPVEVLDAVVENLCLHCTPPKKTDRLDGSIHRQRICRVTALASLCLTSRALNQVATRHLYHRPDCAKWWLLAQTLITRKELRPHVKHLDSLGWKYIYSQEDPDEVPGYNNKKAWLLERADNIAQDARATLLSGDGDTDGSMEIMCSLCPNVERLEVNDGSFEKYFFRPPGSMTEVKHLEVSADDPEYGFNVADLEVLFLAAPNLETLVFHEAGHCGELPLTLSHVTRLDLNWCDLNAEAFANVLRLCPNLENLRYVSKGFGCESSEPFTPRDAKEIIERSTDLKSLRSFHLDMSQCEAELCWMEEEVDVEEELQDAEEVLTARGINFTFKA</sequence>
<comment type="caution">
    <text evidence="1">The sequence shown here is derived from an EMBL/GenBank/DDBJ whole genome shotgun (WGS) entry which is preliminary data.</text>
</comment>
<dbReference type="InterPro" id="IPR032675">
    <property type="entry name" value="LRR_dom_sf"/>
</dbReference>
<keyword evidence="2" id="KW-1185">Reference proteome</keyword>
<proteinExistence type="predicted"/>
<dbReference type="AlphaFoldDB" id="A0AA38RZR8"/>
<dbReference type="SUPFAM" id="SSF52047">
    <property type="entry name" value="RNI-like"/>
    <property type="match status" value="1"/>
</dbReference>
<accession>A0AA38RZR8</accession>
<evidence type="ECO:0008006" key="3">
    <source>
        <dbReference type="Google" id="ProtNLM"/>
    </source>
</evidence>